<gene>
    <name evidence="2" type="ORF">SNEC2469_LOCUS32454</name>
</gene>
<dbReference type="OrthoDB" id="422905at2759"/>
<dbReference type="EMBL" id="CAJNJA010082229">
    <property type="protein sequence ID" value="CAE7931930.1"/>
    <property type="molecule type" value="Genomic_DNA"/>
</dbReference>
<dbReference type="AlphaFoldDB" id="A0A813C1Z1"/>
<evidence type="ECO:0000313" key="2">
    <source>
        <dbReference type="EMBL" id="CAE7931930.1"/>
    </source>
</evidence>
<evidence type="ECO:0000313" key="3">
    <source>
        <dbReference type="Proteomes" id="UP000601435"/>
    </source>
</evidence>
<accession>A0A813C1Z1</accession>
<evidence type="ECO:0000256" key="1">
    <source>
        <dbReference type="SAM" id="MobiDB-lite"/>
    </source>
</evidence>
<feature type="region of interest" description="Disordered" evidence="1">
    <location>
        <begin position="1"/>
        <end position="29"/>
    </location>
</feature>
<name>A0A813C1Z1_9DINO</name>
<organism evidence="2 3">
    <name type="scientific">Symbiodinium necroappetens</name>
    <dbReference type="NCBI Taxonomy" id="1628268"/>
    <lineage>
        <taxon>Eukaryota</taxon>
        <taxon>Sar</taxon>
        <taxon>Alveolata</taxon>
        <taxon>Dinophyceae</taxon>
        <taxon>Suessiales</taxon>
        <taxon>Symbiodiniaceae</taxon>
        <taxon>Symbiodinium</taxon>
    </lineage>
</organism>
<proteinExistence type="predicted"/>
<sequence>MADTNEEAPSGESSGPQQAGPNPPGEPVFWGQKWHEGGFEKNVIHFDKTAKVMRDIFDATQGFQKELGTRYTFLDIACAPGGFSRFMCSDPRCERGWGISLPVTEGGFRLLFTWSTPDERKFQVKFRDMLTLEPEDCKALTASSCCLVASVAISTYDGSRCAEHLSMPCAA</sequence>
<dbReference type="Proteomes" id="UP000601435">
    <property type="component" value="Unassembled WGS sequence"/>
</dbReference>
<feature type="compositionally biased region" description="Polar residues" evidence="1">
    <location>
        <begin position="11"/>
        <end position="20"/>
    </location>
</feature>
<reference evidence="2" key="1">
    <citation type="submission" date="2021-02" db="EMBL/GenBank/DDBJ databases">
        <authorList>
            <person name="Dougan E. K."/>
            <person name="Rhodes N."/>
            <person name="Thang M."/>
            <person name="Chan C."/>
        </authorList>
    </citation>
    <scope>NUCLEOTIDE SEQUENCE</scope>
</reference>
<comment type="caution">
    <text evidence="2">The sequence shown here is derived from an EMBL/GenBank/DDBJ whole genome shotgun (WGS) entry which is preliminary data.</text>
</comment>
<protein>
    <recommendedName>
        <fullName evidence="4">Ribosomal RNA methyltransferase FtsJ domain-containing protein</fullName>
    </recommendedName>
</protein>
<keyword evidence="3" id="KW-1185">Reference proteome</keyword>
<evidence type="ECO:0008006" key="4">
    <source>
        <dbReference type="Google" id="ProtNLM"/>
    </source>
</evidence>